<dbReference type="PANTHER" id="PTHR43157:SF27">
    <property type="entry name" value="RETINOL DEHYDROGENASE 12, LIKE"/>
    <property type="match status" value="1"/>
</dbReference>
<evidence type="ECO:0000256" key="2">
    <source>
        <dbReference type="RuleBase" id="RU000363"/>
    </source>
</evidence>
<dbReference type="SMART" id="SM00822">
    <property type="entry name" value="PKS_KR"/>
    <property type="match status" value="1"/>
</dbReference>
<protein>
    <submittedName>
        <fullName evidence="4">Oxidoreductase</fullName>
    </submittedName>
</protein>
<dbReference type="PANTHER" id="PTHR43157">
    <property type="entry name" value="PHOSPHATIDYLINOSITOL-GLYCAN BIOSYNTHESIS CLASS F PROTEIN-RELATED"/>
    <property type="match status" value="1"/>
</dbReference>
<sequence length="300" mass="32166">MTTSRWTAADLPALTGRTVVVTGANSGLGAVTAREAARAGARVVLAVRDTGRGAEAARTMPGQVEVRRLDLADLSSVRAFAEAWDGPLDILVNNAGVMAIPERRTADGFEMQFGTNHLGPFALTNLLLPYLTGRVVTVASNAHRRVRLDFDDLNSARGYERWRAYGRSKLANLLFTLELQRRLEAAGSPVTAHAAHPGWSATNLQGHTTSRMEKAVMAVGNRLLAQRDEMGALPTLYAATQPLPGASYTGPSGFQEFRGHPGPAGRSTAAQDTRAAQRLWHMSEQLTGVSFPLAALRLDS</sequence>
<proteinExistence type="inferred from homology"/>
<dbReference type="Proteomes" id="UP000031523">
    <property type="component" value="Chromosome"/>
</dbReference>
<evidence type="ECO:0000313" key="4">
    <source>
        <dbReference type="EMBL" id="AJE82855.1"/>
    </source>
</evidence>
<dbReference type="InterPro" id="IPR057326">
    <property type="entry name" value="KR_dom"/>
</dbReference>
<dbReference type="EMBL" id="CP010519">
    <property type="protein sequence ID" value="AJE82855.1"/>
    <property type="molecule type" value="Genomic_DNA"/>
</dbReference>
<reference evidence="4 5" key="1">
    <citation type="submission" date="2015-01" db="EMBL/GenBank/DDBJ databases">
        <title>Enhanced salinomycin production by adjusting the supply of polyketide extender units in Streptomyce albus DSM 41398.</title>
        <authorList>
            <person name="Lu C."/>
        </authorList>
    </citation>
    <scope>NUCLEOTIDE SEQUENCE [LARGE SCALE GENOMIC DNA]</scope>
    <source>
        <strain evidence="5">ATCC 21838 / DSM 41398 / FERM P-419 / JCM 4703 / NBRC 107858</strain>
    </source>
</reference>
<dbReference type="KEGG" id="sals:SLNWT_2479"/>
<dbReference type="PRINTS" id="PR00081">
    <property type="entry name" value="GDHRDH"/>
</dbReference>
<accession>A0A0B5EUF8</accession>
<dbReference type="Pfam" id="PF00106">
    <property type="entry name" value="adh_short"/>
    <property type="match status" value="1"/>
</dbReference>
<evidence type="ECO:0000259" key="3">
    <source>
        <dbReference type="SMART" id="SM00822"/>
    </source>
</evidence>
<dbReference type="NCBIfam" id="NF004846">
    <property type="entry name" value="PRK06197.1"/>
    <property type="match status" value="1"/>
</dbReference>
<comment type="similarity">
    <text evidence="2">Belongs to the short-chain dehydrogenases/reductases (SDR) family.</text>
</comment>
<dbReference type="AlphaFoldDB" id="A0A0B5EUF8"/>
<evidence type="ECO:0000256" key="1">
    <source>
        <dbReference type="ARBA" id="ARBA00023002"/>
    </source>
</evidence>
<dbReference type="SUPFAM" id="SSF51735">
    <property type="entry name" value="NAD(P)-binding Rossmann-fold domains"/>
    <property type="match status" value="1"/>
</dbReference>
<dbReference type="GO" id="GO:0016491">
    <property type="term" value="F:oxidoreductase activity"/>
    <property type="evidence" value="ECO:0007669"/>
    <property type="project" value="UniProtKB-KW"/>
</dbReference>
<gene>
    <name evidence="4" type="ORF">SLNWT_2479</name>
</gene>
<evidence type="ECO:0000313" key="5">
    <source>
        <dbReference type="Proteomes" id="UP000031523"/>
    </source>
</evidence>
<dbReference type="InterPro" id="IPR002347">
    <property type="entry name" value="SDR_fam"/>
</dbReference>
<name>A0A0B5EUF8_STRA4</name>
<keyword evidence="5" id="KW-1185">Reference proteome</keyword>
<organism evidence="4 5">
    <name type="scientific">Streptomyces albus (strain ATCC 21838 / DSM 41398 / FERM P-419 / JCM 4703 / NBRC 107858)</name>
    <dbReference type="NCBI Taxonomy" id="1081613"/>
    <lineage>
        <taxon>Bacteria</taxon>
        <taxon>Bacillati</taxon>
        <taxon>Actinomycetota</taxon>
        <taxon>Actinomycetes</taxon>
        <taxon>Kitasatosporales</taxon>
        <taxon>Streptomycetaceae</taxon>
        <taxon>Streptomyces</taxon>
    </lineage>
</organism>
<feature type="domain" description="Ketoreductase" evidence="3">
    <location>
        <begin position="17"/>
        <end position="165"/>
    </location>
</feature>
<dbReference type="Gene3D" id="3.40.50.720">
    <property type="entry name" value="NAD(P)-binding Rossmann-like Domain"/>
    <property type="match status" value="1"/>
</dbReference>
<dbReference type="InterPro" id="IPR036291">
    <property type="entry name" value="NAD(P)-bd_dom_sf"/>
</dbReference>
<keyword evidence="1" id="KW-0560">Oxidoreductase</keyword>
<dbReference type="PRINTS" id="PR00080">
    <property type="entry name" value="SDRFAMILY"/>
</dbReference>